<evidence type="ECO:0000256" key="1">
    <source>
        <dbReference type="SAM" id="MobiDB-lite"/>
    </source>
</evidence>
<feature type="transmembrane region" description="Helical" evidence="2">
    <location>
        <begin position="39"/>
        <end position="59"/>
    </location>
</feature>
<feature type="region of interest" description="Disordered" evidence="1">
    <location>
        <begin position="324"/>
        <end position="346"/>
    </location>
</feature>
<evidence type="ECO:0000256" key="2">
    <source>
        <dbReference type="SAM" id="Phobius"/>
    </source>
</evidence>
<evidence type="ECO:0000259" key="3">
    <source>
        <dbReference type="Pfam" id="PF20151"/>
    </source>
</evidence>
<dbReference type="Pfam" id="PF20151">
    <property type="entry name" value="DUF6533"/>
    <property type="match status" value="1"/>
</dbReference>
<dbReference type="HOGENOM" id="CLU_801960_0_0_1"/>
<feature type="domain" description="DUF6533" evidence="3">
    <location>
        <begin position="16"/>
        <end position="60"/>
    </location>
</feature>
<dbReference type="AlphaFoldDB" id="G4TLC4"/>
<feature type="transmembrane region" description="Helical" evidence="2">
    <location>
        <begin position="228"/>
        <end position="252"/>
    </location>
</feature>
<feature type="transmembrane region" description="Helical" evidence="2">
    <location>
        <begin position="6"/>
        <end position="27"/>
    </location>
</feature>
<accession>G4TLC4</accession>
<gene>
    <name evidence="4" type="ORF">PIIN_06053</name>
</gene>
<dbReference type="InParanoid" id="G4TLC4"/>
<dbReference type="Proteomes" id="UP000007148">
    <property type="component" value="Unassembled WGS sequence"/>
</dbReference>
<keyword evidence="5" id="KW-1185">Reference proteome</keyword>
<evidence type="ECO:0000313" key="4">
    <source>
        <dbReference type="EMBL" id="CCA72117.1"/>
    </source>
</evidence>
<dbReference type="EMBL" id="CAFZ01000148">
    <property type="protein sequence ID" value="CCA72117.1"/>
    <property type="molecule type" value="Genomic_DNA"/>
</dbReference>
<feature type="transmembrane region" description="Helical" evidence="2">
    <location>
        <begin position="175"/>
        <end position="198"/>
    </location>
</feature>
<keyword evidence="2" id="KW-0812">Transmembrane</keyword>
<organism evidence="4 5">
    <name type="scientific">Serendipita indica (strain DSM 11827)</name>
    <name type="common">Root endophyte fungus</name>
    <name type="synonym">Piriformospora indica</name>
    <dbReference type="NCBI Taxonomy" id="1109443"/>
    <lineage>
        <taxon>Eukaryota</taxon>
        <taxon>Fungi</taxon>
        <taxon>Dikarya</taxon>
        <taxon>Basidiomycota</taxon>
        <taxon>Agaricomycotina</taxon>
        <taxon>Agaricomycetes</taxon>
        <taxon>Sebacinales</taxon>
        <taxon>Serendipitaceae</taxon>
        <taxon>Serendipita</taxon>
    </lineage>
</organism>
<reference evidence="4 5" key="1">
    <citation type="journal article" date="2011" name="PLoS Pathog.">
        <title>Endophytic Life Strategies Decoded by Genome and Transcriptome Analyses of the Mutualistic Root Symbiont Piriformospora indica.</title>
        <authorList>
            <person name="Zuccaro A."/>
            <person name="Lahrmann U."/>
            <person name="Guldener U."/>
            <person name="Langen G."/>
            <person name="Pfiffi S."/>
            <person name="Biedenkopf D."/>
            <person name="Wong P."/>
            <person name="Samans B."/>
            <person name="Grimm C."/>
            <person name="Basiewicz M."/>
            <person name="Murat C."/>
            <person name="Martin F."/>
            <person name="Kogel K.H."/>
        </authorList>
    </citation>
    <scope>NUCLEOTIDE SEQUENCE [LARGE SCALE GENOMIC DNA]</scope>
    <source>
        <strain evidence="4 5">DSM 11827</strain>
    </source>
</reference>
<name>G4TLC4_SERID</name>
<proteinExistence type="predicted"/>
<keyword evidence="2" id="KW-0472">Membrane</keyword>
<dbReference type="OMA" id="CALPCET"/>
<evidence type="ECO:0000313" key="5">
    <source>
        <dbReference type="Proteomes" id="UP000007148"/>
    </source>
</evidence>
<sequence length="346" mass="38642">MSAAMATAMASRVTQYVSVSGAVVYYYDFILTIDAERQLFWRIGGSWIVRIVFILTRYLPAIGLPLGLLRKPTNTRSEVIAYLFAEKGTNPCRYITLGNAVCRVIVSISSTGMYCLRVYTLYRERRKVRRALIAVFTGYVLFQVAMSCVAFHLLLPHVTSLYHGCDIISRRPFGTAHMVASTFLCALPCETLVIVLTVKHALECRQMLVSEGNSAALPVLDRLYRDGVAYFVIAFLLRLWGCLVWFVCPWSLKFFSDSCNMALRSTVSSRFFLSLRKSIVASSRIAQHTTIAIDGLGGTIQLPPQRSMNGDSIRLSTIYRKQTEVDSPVGDSPSGLELCRTHSDPD</sequence>
<dbReference type="OrthoDB" id="3350812at2759"/>
<dbReference type="InterPro" id="IPR045340">
    <property type="entry name" value="DUF6533"/>
</dbReference>
<protein>
    <recommendedName>
        <fullName evidence="3">DUF6533 domain-containing protein</fullName>
    </recommendedName>
</protein>
<comment type="caution">
    <text evidence="4">The sequence shown here is derived from an EMBL/GenBank/DDBJ whole genome shotgun (WGS) entry which is preliminary data.</text>
</comment>
<feature type="transmembrane region" description="Helical" evidence="2">
    <location>
        <begin position="131"/>
        <end position="155"/>
    </location>
</feature>
<keyword evidence="2" id="KW-1133">Transmembrane helix</keyword>